<organism evidence="2 3">
    <name type="scientific">Brassica cretica</name>
    <name type="common">Mustard</name>
    <dbReference type="NCBI Taxonomy" id="69181"/>
    <lineage>
        <taxon>Eukaryota</taxon>
        <taxon>Viridiplantae</taxon>
        <taxon>Streptophyta</taxon>
        <taxon>Embryophyta</taxon>
        <taxon>Tracheophyta</taxon>
        <taxon>Spermatophyta</taxon>
        <taxon>Magnoliopsida</taxon>
        <taxon>eudicotyledons</taxon>
        <taxon>Gunneridae</taxon>
        <taxon>Pentapetalae</taxon>
        <taxon>rosids</taxon>
        <taxon>malvids</taxon>
        <taxon>Brassicales</taxon>
        <taxon>Brassicaceae</taxon>
        <taxon>Brassiceae</taxon>
        <taxon>Brassica</taxon>
    </lineage>
</organism>
<dbReference type="GO" id="GO:0031902">
    <property type="term" value="C:late endosome membrane"/>
    <property type="evidence" value="ECO:0007669"/>
    <property type="project" value="TreeGrafter"/>
</dbReference>
<feature type="region of interest" description="Disordered" evidence="1">
    <location>
        <begin position="67"/>
        <end position="108"/>
    </location>
</feature>
<dbReference type="GO" id="GO:0070676">
    <property type="term" value="P:intralumenal vesicle formation"/>
    <property type="evidence" value="ECO:0007669"/>
    <property type="project" value="TreeGrafter"/>
</dbReference>
<dbReference type="PANTHER" id="PTHR46977">
    <property type="entry name" value="PROTEIN FREE1"/>
    <property type="match status" value="1"/>
</dbReference>
<feature type="compositionally biased region" description="Polar residues" evidence="1">
    <location>
        <begin position="67"/>
        <end position="77"/>
    </location>
</feature>
<evidence type="ECO:0000313" key="2">
    <source>
        <dbReference type="EMBL" id="KAF2555006.1"/>
    </source>
</evidence>
<accession>A0A8S9HE55</accession>
<dbReference type="InterPro" id="IPR045893">
    <property type="entry name" value="FREE1"/>
</dbReference>
<dbReference type="Proteomes" id="UP000712281">
    <property type="component" value="Unassembled WGS sequence"/>
</dbReference>
<dbReference type="AlphaFoldDB" id="A0A8S9HE55"/>
<proteinExistence type="predicted"/>
<dbReference type="GO" id="GO:0000813">
    <property type="term" value="C:ESCRT I complex"/>
    <property type="evidence" value="ECO:0007669"/>
    <property type="project" value="TreeGrafter"/>
</dbReference>
<evidence type="ECO:0000256" key="1">
    <source>
        <dbReference type="SAM" id="MobiDB-lite"/>
    </source>
</evidence>
<name>A0A8S9HE55_BRACR</name>
<feature type="compositionally biased region" description="Basic and acidic residues" evidence="1">
    <location>
        <begin position="78"/>
        <end position="92"/>
    </location>
</feature>
<protein>
    <submittedName>
        <fullName evidence="2">Uncharacterized protein</fullName>
    </submittedName>
</protein>
<dbReference type="PANTHER" id="PTHR46977:SF6">
    <property type="entry name" value="(RAPE) HYPOTHETICAL PROTEIN"/>
    <property type="match status" value="1"/>
</dbReference>
<dbReference type="GO" id="GO:0043130">
    <property type="term" value="F:ubiquitin binding"/>
    <property type="evidence" value="ECO:0007669"/>
    <property type="project" value="InterPro"/>
</dbReference>
<reference evidence="2" key="1">
    <citation type="submission" date="2019-12" db="EMBL/GenBank/DDBJ databases">
        <title>Genome sequencing and annotation of Brassica cretica.</title>
        <authorList>
            <person name="Studholme D.J."/>
            <person name="Sarris P.F."/>
        </authorList>
    </citation>
    <scope>NUCLEOTIDE SEQUENCE</scope>
    <source>
        <strain evidence="2">PFS-001/15</strain>
        <tissue evidence="2">Leaf</tissue>
    </source>
</reference>
<dbReference type="EMBL" id="QGKW02001940">
    <property type="protein sequence ID" value="KAF2555006.1"/>
    <property type="molecule type" value="Genomic_DNA"/>
</dbReference>
<sequence length="146" mass="15871">MPGLTNLMDYCYFSTTAGTVVMSSVTSARKVGLLSLPMRMLLKSVSATDAWYALLIAEVSQRLSNAKESASRNVSVQSHEDLARKLQEEMQKNRKSSSGSREGSGRRMKDVACPTCTVHLQVQVPISGSETIECGVCQNPFLVSAH</sequence>
<evidence type="ECO:0000313" key="3">
    <source>
        <dbReference type="Proteomes" id="UP000712281"/>
    </source>
</evidence>
<comment type="caution">
    <text evidence="2">The sequence shown here is derived from an EMBL/GenBank/DDBJ whole genome shotgun (WGS) entry which is preliminary data.</text>
</comment>
<gene>
    <name evidence="2" type="ORF">F2Q68_00013725</name>
</gene>
<dbReference type="GO" id="GO:0036258">
    <property type="term" value="P:multivesicular body assembly"/>
    <property type="evidence" value="ECO:0007669"/>
    <property type="project" value="InterPro"/>
</dbReference>